<dbReference type="EMBL" id="LFZO01000064">
    <property type="protein sequence ID" value="KXT15181.1"/>
    <property type="molecule type" value="Genomic_DNA"/>
</dbReference>
<evidence type="ECO:0000313" key="1">
    <source>
        <dbReference type="EMBL" id="KXT15181.1"/>
    </source>
</evidence>
<proteinExistence type="predicted"/>
<gene>
    <name evidence="1" type="ORF">AC579_3934</name>
</gene>
<name>A0A139IKB9_9PEZI</name>
<reference evidence="1 2" key="1">
    <citation type="submission" date="2015-07" db="EMBL/GenBank/DDBJ databases">
        <title>Comparative genomics of the Sigatoka disease complex on banana suggests a link between parallel evolutionary changes in Pseudocercospora fijiensis and Pseudocercospora eumusae and increased virulence on the banana host.</title>
        <authorList>
            <person name="Chang T.-C."/>
            <person name="Salvucci A."/>
            <person name="Crous P.W."/>
            <person name="Stergiopoulos I."/>
        </authorList>
    </citation>
    <scope>NUCLEOTIDE SEQUENCE [LARGE SCALE GENOMIC DNA]</scope>
    <source>
        <strain evidence="1 2">CBS 116634</strain>
    </source>
</reference>
<dbReference type="OrthoDB" id="3650913at2759"/>
<dbReference type="Proteomes" id="UP000073492">
    <property type="component" value="Unassembled WGS sequence"/>
</dbReference>
<sequence>MLILSTASSLEVSEIYSDSAQVTIPRSLCIMPLFLLASSTLGRHIHHRPSHQHSKRATPVVVADAASPVMENVSPSITAGNDAIEDIQDIQEGLSNLPGDLLNFVQAVEARLEEVESMLSSLMIGSSSAAESVSSSRTRLPPAPFATSLMAVNSTASTTASPVFFTTSTPSSASTSSTSHLPGDIPVVPIPTGFRTSRITSARIKTVTLQPPQATGMSWPPLNSTSSHGYYTATFATTGGLTPVPFRTVTVVPAPGTNAVTSTITTSSTGI</sequence>
<dbReference type="AlphaFoldDB" id="A0A139IKB9"/>
<accession>A0A139IKB9</accession>
<evidence type="ECO:0000313" key="2">
    <source>
        <dbReference type="Proteomes" id="UP000073492"/>
    </source>
</evidence>
<keyword evidence="2" id="KW-1185">Reference proteome</keyword>
<comment type="caution">
    <text evidence="1">The sequence shown here is derived from an EMBL/GenBank/DDBJ whole genome shotgun (WGS) entry which is preliminary data.</text>
</comment>
<organism evidence="1 2">
    <name type="scientific">Pseudocercospora musae</name>
    <dbReference type="NCBI Taxonomy" id="113226"/>
    <lineage>
        <taxon>Eukaryota</taxon>
        <taxon>Fungi</taxon>
        <taxon>Dikarya</taxon>
        <taxon>Ascomycota</taxon>
        <taxon>Pezizomycotina</taxon>
        <taxon>Dothideomycetes</taxon>
        <taxon>Dothideomycetidae</taxon>
        <taxon>Mycosphaerellales</taxon>
        <taxon>Mycosphaerellaceae</taxon>
        <taxon>Pseudocercospora</taxon>
    </lineage>
</organism>
<protein>
    <submittedName>
        <fullName evidence="1">Uncharacterized protein</fullName>
    </submittedName>
</protein>